<reference evidence="1" key="2">
    <citation type="journal article" date="2015" name="Fish Shellfish Immunol.">
        <title>Early steps in the European eel (Anguilla anguilla)-Vibrio vulnificus interaction in the gills: Role of the RtxA13 toxin.</title>
        <authorList>
            <person name="Callol A."/>
            <person name="Pajuelo D."/>
            <person name="Ebbesson L."/>
            <person name="Teles M."/>
            <person name="MacKenzie S."/>
            <person name="Amaro C."/>
        </authorList>
    </citation>
    <scope>NUCLEOTIDE SEQUENCE</scope>
</reference>
<proteinExistence type="predicted"/>
<organism evidence="1">
    <name type="scientific">Anguilla anguilla</name>
    <name type="common">European freshwater eel</name>
    <name type="synonym">Muraena anguilla</name>
    <dbReference type="NCBI Taxonomy" id="7936"/>
    <lineage>
        <taxon>Eukaryota</taxon>
        <taxon>Metazoa</taxon>
        <taxon>Chordata</taxon>
        <taxon>Craniata</taxon>
        <taxon>Vertebrata</taxon>
        <taxon>Euteleostomi</taxon>
        <taxon>Actinopterygii</taxon>
        <taxon>Neopterygii</taxon>
        <taxon>Teleostei</taxon>
        <taxon>Anguilliformes</taxon>
        <taxon>Anguillidae</taxon>
        <taxon>Anguilla</taxon>
    </lineage>
</organism>
<reference evidence="1" key="1">
    <citation type="submission" date="2014-11" db="EMBL/GenBank/DDBJ databases">
        <authorList>
            <person name="Amaro Gonzalez C."/>
        </authorList>
    </citation>
    <scope>NUCLEOTIDE SEQUENCE</scope>
</reference>
<name>A0A0E9XIW8_ANGAN</name>
<accession>A0A0E9XIW8</accession>
<dbReference type="AlphaFoldDB" id="A0A0E9XIW8"/>
<sequence length="31" mass="3437">MVLIVCPLQSIQSFSPNTGELMWVCGKVCPR</sequence>
<evidence type="ECO:0000313" key="1">
    <source>
        <dbReference type="EMBL" id="JAI02678.1"/>
    </source>
</evidence>
<protein>
    <submittedName>
        <fullName evidence="1">Uncharacterized protein</fullName>
    </submittedName>
</protein>
<dbReference type="EMBL" id="GBXM01005900">
    <property type="protein sequence ID" value="JAI02678.1"/>
    <property type="molecule type" value="Transcribed_RNA"/>
</dbReference>